<sequence length="53" mass="6177">MCLQYNTLLNAPQDNATYLVVVMKFEILARIHQFQCSKPTGVHPRTWFDPLQV</sequence>
<protein>
    <submittedName>
        <fullName evidence="1">Uncharacterized protein</fullName>
    </submittedName>
</protein>
<evidence type="ECO:0000313" key="2">
    <source>
        <dbReference type="Proteomes" id="UP000094285"/>
    </source>
</evidence>
<evidence type="ECO:0000313" key="1">
    <source>
        <dbReference type="EMBL" id="ODV81318.1"/>
    </source>
</evidence>
<dbReference type="EMBL" id="KV453910">
    <property type="protein sequence ID" value="ODV81318.1"/>
    <property type="molecule type" value="Genomic_DNA"/>
</dbReference>
<keyword evidence="2" id="KW-1185">Reference proteome</keyword>
<dbReference type="Proteomes" id="UP000094285">
    <property type="component" value="Unassembled WGS sequence"/>
</dbReference>
<reference evidence="2" key="1">
    <citation type="submission" date="2016-05" db="EMBL/GenBank/DDBJ databases">
        <title>Comparative genomics of biotechnologically important yeasts.</title>
        <authorList>
            <consortium name="DOE Joint Genome Institute"/>
            <person name="Riley R."/>
            <person name="Haridas S."/>
            <person name="Wolfe K.H."/>
            <person name="Lopes M.R."/>
            <person name="Hittinger C.T."/>
            <person name="Goker M."/>
            <person name="Salamov A."/>
            <person name="Wisecaver J."/>
            <person name="Long T.M."/>
            <person name="Aerts A.L."/>
            <person name="Barry K."/>
            <person name="Choi C."/>
            <person name="Clum A."/>
            <person name="Coughlan A.Y."/>
            <person name="Deshpande S."/>
            <person name="Douglass A.P."/>
            <person name="Hanson S.J."/>
            <person name="Klenk H.-P."/>
            <person name="Labutti K."/>
            <person name="Lapidus A."/>
            <person name="Lindquist E."/>
            <person name="Lipzen A."/>
            <person name="Meier-Kolthoff J.P."/>
            <person name="Ohm R.A."/>
            <person name="Otillar R.P."/>
            <person name="Pangilinan J."/>
            <person name="Peng Y."/>
            <person name="Rokas A."/>
            <person name="Rosa C.A."/>
            <person name="Scheuner C."/>
            <person name="Sibirny A.A."/>
            <person name="Slot J.C."/>
            <person name="Stielow J.B."/>
            <person name="Sun H."/>
            <person name="Kurtzman C.P."/>
            <person name="Blackwell M."/>
            <person name="Grigoriev I.V."/>
            <person name="Jeffries T.W."/>
        </authorList>
    </citation>
    <scope>NUCLEOTIDE SEQUENCE [LARGE SCALE GENOMIC DNA]</scope>
    <source>
        <strain evidence="2">NRRL Y-17324</strain>
    </source>
</reference>
<proteinExistence type="predicted"/>
<dbReference type="RefSeq" id="XP_020066440.1">
    <property type="nucleotide sequence ID" value="XM_020207443.1"/>
</dbReference>
<gene>
    <name evidence="1" type="ORF">CANTADRAFT_25503</name>
</gene>
<name>A0A1E4SPA6_9ASCO</name>
<accession>A0A1E4SPA6</accession>
<dbReference type="AlphaFoldDB" id="A0A1E4SPA6"/>
<dbReference type="GeneID" id="30981580"/>
<organism evidence="1 2">
    <name type="scientific">Suhomyces tanzawaensis NRRL Y-17324</name>
    <dbReference type="NCBI Taxonomy" id="984487"/>
    <lineage>
        <taxon>Eukaryota</taxon>
        <taxon>Fungi</taxon>
        <taxon>Dikarya</taxon>
        <taxon>Ascomycota</taxon>
        <taxon>Saccharomycotina</taxon>
        <taxon>Pichiomycetes</taxon>
        <taxon>Debaryomycetaceae</taxon>
        <taxon>Suhomyces</taxon>
    </lineage>
</organism>